<keyword evidence="2 3" id="KW-0326">Glycosidase</keyword>
<feature type="region of interest" description="Disordered" evidence="4">
    <location>
        <begin position="33"/>
        <end position="53"/>
    </location>
</feature>
<keyword evidence="1 3" id="KW-0378">Hydrolase</keyword>
<dbReference type="Pfam" id="PF00150">
    <property type="entry name" value="Cellulase"/>
    <property type="match status" value="1"/>
</dbReference>
<dbReference type="GO" id="GO:0004553">
    <property type="term" value="F:hydrolase activity, hydrolyzing O-glycosyl compounds"/>
    <property type="evidence" value="ECO:0007669"/>
    <property type="project" value="InterPro"/>
</dbReference>
<dbReference type="OrthoDB" id="5242547at2"/>
<evidence type="ECO:0000256" key="2">
    <source>
        <dbReference type="ARBA" id="ARBA00023295"/>
    </source>
</evidence>
<accession>A0A5N8XJF0</accession>
<evidence type="ECO:0000256" key="1">
    <source>
        <dbReference type="ARBA" id="ARBA00022801"/>
    </source>
</evidence>
<dbReference type="InterPro" id="IPR051923">
    <property type="entry name" value="Glycosyl_Hydrolase_39"/>
</dbReference>
<proteinExistence type="inferred from homology"/>
<dbReference type="Proteomes" id="UP000400924">
    <property type="component" value="Unassembled WGS sequence"/>
</dbReference>
<gene>
    <name evidence="6" type="ORF">FNH08_16455</name>
</gene>
<dbReference type="AlphaFoldDB" id="A0A5N8XJF0"/>
<organism evidence="6 7">
    <name type="scientific">Streptomyces spongiae</name>
    <dbReference type="NCBI Taxonomy" id="565072"/>
    <lineage>
        <taxon>Bacteria</taxon>
        <taxon>Bacillati</taxon>
        <taxon>Actinomycetota</taxon>
        <taxon>Actinomycetes</taxon>
        <taxon>Kitasatosporales</taxon>
        <taxon>Streptomycetaceae</taxon>
        <taxon>Streptomyces</taxon>
    </lineage>
</organism>
<evidence type="ECO:0000313" key="7">
    <source>
        <dbReference type="Proteomes" id="UP000400924"/>
    </source>
</evidence>
<dbReference type="GO" id="GO:0000272">
    <property type="term" value="P:polysaccharide catabolic process"/>
    <property type="evidence" value="ECO:0007669"/>
    <property type="project" value="InterPro"/>
</dbReference>
<dbReference type="PANTHER" id="PTHR12631">
    <property type="entry name" value="ALPHA-L-IDURONIDASE"/>
    <property type="match status" value="1"/>
</dbReference>
<name>A0A5N8XJF0_9ACTN</name>
<feature type="domain" description="Glycoside hydrolase family 5" evidence="5">
    <location>
        <begin position="69"/>
        <end position="318"/>
    </location>
</feature>
<dbReference type="InterPro" id="IPR001547">
    <property type="entry name" value="Glyco_hydro_5"/>
</dbReference>
<evidence type="ECO:0000256" key="3">
    <source>
        <dbReference type="RuleBase" id="RU361153"/>
    </source>
</evidence>
<keyword evidence="7" id="KW-1185">Reference proteome</keyword>
<evidence type="ECO:0000256" key="4">
    <source>
        <dbReference type="SAM" id="MobiDB-lite"/>
    </source>
</evidence>
<comment type="caution">
    <text evidence="6">The sequence shown here is derived from an EMBL/GenBank/DDBJ whole genome shotgun (WGS) entry which is preliminary data.</text>
</comment>
<sequence length="401" mass="43032">MLKESSRRQRLLVALVAFVVSAVATIVAASLPSGSSAAPQGDGAASSSASPAGGARDVRMGISYGDTLTWKSDKDLDRALDDAVAVGAKWARVDLSWNNIQPESPNDYEWHRFDRVAKAAKAHRLNLLAVIAYTPKWARVAGCTGSQSCAPADPDAFAGFAKLAAERYAAMGVHTWEVWNEPNIGFWKPAPDPADFTELLKVTSQALRSADSKAYVIMGGLAGIKTDHKSNRLSPLDFLTAAAKLGANKHVDAVGYHPYNFPTLPSATPGTGTAFERISTAQENLMAVLDTYGTPDLPIWLTETGAPTSGAGEVSDGTTITDDTDHVTEARQAEIAADTVKTAVANAHVDAMFWYTDQDLAPADEKLRPTRYYGLRRFDGSKKPAFDALKEAITAYEKKRK</sequence>
<dbReference type="SUPFAM" id="SSF51445">
    <property type="entry name" value="(Trans)glycosidases"/>
    <property type="match status" value="1"/>
</dbReference>
<dbReference type="EMBL" id="VJZC01000097">
    <property type="protein sequence ID" value="MPY58695.1"/>
    <property type="molecule type" value="Genomic_DNA"/>
</dbReference>
<comment type="similarity">
    <text evidence="3">Belongs to the glycosyl hydrolase 5 (cellulase A) family.</text>
</comment>
<dbReference type="PANTHER" id="PTHR12631:SF10">
    <property type="entry name" value="BETA-XYLOSIDASE-LIKE PROTEIN-RELATED"/>
    <property type="match status" value="1"/>
</dbReference>
<evidence type="ECO:0000313" key="6">
    <source>
        <dbReference type="EMBL" id="MPY58695.1"/>
    </source>
</evidence>
<dbReference type="Gene3D" id="3.20.20.80">
    <property type="entry name" value="Glycosidases"/>
    <property type="match status" value="1"/>
</dbReference>
<protein>
    <submittedName>
        <fullName evidence="6">Cellulase family glycosylhydrolase</fullName>
    </submittedName>
</protein>
<dbReference type="InterPro" id="IPR017853">
    <property type="entry name" value="GH"/>
</dbReference>
<dbReference type="RefSeq" id="WP_152772227.1">
    <property type="nucleotide sequence ID" value="NZ_VJZC01000097.1"/>
</dbReference>
<reference evidence="6 7" key="1">
    <citation type="submission" date="2019-07" db="EMBL/GenBank/DDBJ databases">
        <title>New species of Amycolatopsis and Streptomyces.</title>
        <authorList>
            <person name="Duangmal K."/>
            <person name="Teo W.F.A."/>
            <person name="Lipun K."/>
        </authorList>
    </citation>
    <scope>NUCLEOTIDE SEQUENCE [LARGE SCALE GENOMIC DNA]</scope>
    <source>
        <strain evidence="6 7">NBRC 106415</strain>
    </source>
</reference>
<evidence type="ECO:0000259" key="5">
    <source>
        <dbReference type="Pfam" id="PF00150"/>
    </source>
</evidence>